<sequence length="75" mass="8446">MVAGKVAAGSIKKVGLRERSGKFLRGVWAELKKVHWPDRKQIMVYTSVVLASVFIIGFVIWIVDSCLTFILNRVL</sequence>
<dbReference type="EMBL" id="CP017634">
    <property type="protein sequence ID" value="ATW27103.1"/>
    <property type="molecule type" value="Genomic_DNA"/>
</dbReference>
<keyword evidence="11" id="KW-1185">Reference proteome</keyword>
<dbReference type="RefSeq" id="WP_148136446.1">
    <property type="nucleotide sequence ID" value="NZ_CP017634.1"/>
</dbReference>
<evidence type="ECO:0000256" key="4">
    <source>
        <dbReference type="ARBA" id="ARBA00022692"/>
    </source>
</evidence>
<keyword evidence="6 9" id="KW-1133">Transmembrane helix</keyword>
<dbReference type="KEGG" id="fwa:DCMF_22235"/>
<comment type="subunit">
    <text evidence="9">Component of the Sec protein translocase complex. Heterotrimer consisting of SecY, SecE and SecG subunits. The heterotrimers can form oligomers, although 1 heterotrimer is thought to be able to translocate proteins. Interacts with the ribosome. Interacts with SecDF, and other proteins may be involved. Interacts with SecA.</text>
</comment>
<evidence type="ECO:0000256" key="2">
    <source>
        <dbReference type="ARBA" id="ARBA00022448"/>
    </source>
</evidence>
<dbReference type="GO" id="GO:0005886">
    <property type="term" value="C:plasma membrane"/>
    <property type="evidence" value="ECO:0007669"/>
    <property type="project" value="UniProtKB-SubCell"/>
</dbReference>
<evidence type="ECO:0000256" key="7">
    <source>
        <dbReference type="ARBA" id="ARBA00023010"/>
    </source>
</evidence>
<dbReference type="GO" id="GO:0009306">
    <property type="term" value="P:protein secretion"/>
    <property type="evidence" value="ECO:0007669"/>
    <property type="project" value="UniProtKB-UniRule"/>
</dbReference>
<dbReference type="PROSITE" id="PS01067">
    <property type="entry name" value="SECE_SEC61G"/>
    <property type="match status" value="1"/>
</dbReference>
<evidence type="ECO:0000313" key="11">
    <source>
        <dbReference type="Proteomes" id="UP000323521"/>
    </source>
</evidence>
<proteinExistence type="inferred from homology"/>
<dbReference type="InterPro" id="IPR005807">
    <property type="entry name" value="SecE_bac"/>
</dbReference>
<evidence type="ECO:0000256" key="5">
    <source>
        <dbReference type="ARBA" id="ARBA00022927"/>
    </source>
</evidence>
<keyword evidence="3 9" id="KW-1003">Cell membrane</keyword>
<dbReference type="Proteomes" id="UP000323521">
    <property type="component" value="Chromosome"/>
</dbReference>
<evidence type="ECO:0000256" key="3">
    <source>
        <dbReference type="ARBA" id="ARBA00022475"/>
    </source>
</evidence>
<dbReference type="NCBIfam" id="TIGR00964">
    <property type="entry name" value="secE_bact"/>
    <property type="match status" value="1"/>
</dbReference>
<dbReference type="GO" id="GO:0043952">
    <property type="term" value="P:protein transport by the Sec complex"/>
    <property type="evidence" value="ECO:0007669"/>
    <property type="project" value="UniProtKB-UniRule"/>
</dbReference>
<dbReference type="InterPro" id="IPR001901">
    <property type="entry name" value="Translocase_SecE/Sec61-g"/>
</dbReference>
<keyword evidence="7 9" id="KW-0811">Translocation</keyword>
<accession>A0A3G1KX44</accession>
<keyword evidence="8 9" id="KW-0472">Membrane</keyword>
<gene>
    <name evidence="9" type="primary">secE</name>
    <name evidence="10" type="ORF">DCMF_22235</name>
</gene>
<feature type="transmembrane region" description="Helical" evidence="9">
    <location>
        <begin position="42"/>
        <end position="63"/>
    </location>
</feature>
<organism evidence="10 11">
    <name type="scientific">Formimonas warabiya</name>
    <dbReference type="NCBI Taxonomy" id="1761012"/>
    <lineage>
        <taxon>Bacteria</taxon>
        <taxon>Bacillati</taxon>
        <taxon>Bacillota</taxon>
        <taxon>Clostridia</taxon>
        <taxon>Eubacteriales</taxon>
        <taxon>Peptococcaceae</taxon>
        <taxon>Candidatus Formimonas</taxon>
    </lineage>
</organism>
<dbReference type="GO" id="GO:0008320">
    <property type="term" value="F:protein transmembrane transporter activity"/>
    <property type="evidence" value="ECO:0007669"/>
    <property type="project" value="UniProtKB-UniRule"/>
</dbReference>
<comment type="similarity">
    <text evidence="9">Belongs to the SecE/SEC61-gamma family.</text>
</comment>
<name>A0A3G1KX44_FORW1</name>
<reference evidence="10 11" key="1">
    <citation type="submission" date="2016-10" db="EMBL/GenBank/DDBJ databases">
        <title>Complete Genome Sequence of Peptococcaceae strain DCMF.</title>
        <authorList>
            <person name="Edwards R.J."/>
            <person name="Holland S.I."/>
            <person name="Deshpande N.P."/>
            <person name="Wong Y.K."/>
            <person name="Ertan H."/>
            <person name="Manefield M."/>
            <person name="Russell T.L."/>
            <person name="Lee M.J."/>
        </authorList>
    </citation>
    <scope>NUCLEOTIDE SEQUENCE [LARGE SCALE GENOMIC DNA]</scope>
    <source>
        <strain evidence="10 11">DCMF</strain>
    </source>
</reference>
<dbReference type="Gene3D" id="1.20.5.1030">
    <property type="entry name" value="Preprotein translocase secy subunit"/>
    <property type="match status" value="1"/>
</dbReference>
<keyword evidence="2 9" id="KW-0813">Transport</keyword>
<evidence type="ECO:0000313" key="10">
    <source>
        <dbReference type="EMBL" id="ATW27103.1"/>
    </source>
</evidence>
<keyword evidence="5 9" id="KW-0653">Protein transport</keyword>
<evidence type="ECO:0000256" key="8">
    <source>
        <dbReference type="ARBA" id="ARBA00023136"/>
    </source>
</evidence>
<dbReference type="PANTHER" id="PTHR33910:SF1">
    <property type="entry name" value="PROTEIN TRANSLOCASE SUBUNIT SECE"/>
    <property type="match status" value="1"/>
</dbReference>
<protein>
    <recommendedName>
        <fullName evidence="9">Protein translocase subunit SecE</fullName>
    </recommendedName>
</protein>
<comment type="subcellular location">
    <subcellularLocation>
        <location evidence="9">Cell membrane</location>
        <topology evidence="9">Single-pass membrane protein</topology>
    </subcellularLocation>
    <subcellularLocation>
        <location evidence="1">Membrane</location>
    </subcellularLocation>
</comment>
<dbReference type="GO" id="GO:0065002">
    <property type="term" value="P:intracellular protein transmembrane transport"/>
    <property type="evidence" value="ECO:0007669"/>
    <property type="project" value="UniProtKB-UniRule"/>
</dbReference>
<evidence type="ECO:0000256" key="6">
    <source>
        <dbReference type="ARBA" id="ARBA00022989"/>
    </source>
</evidence>
<dbReference type="Pfam" id="PF00584">
    <property type="entry name" value="SecE"/>
    <property type="match status" value="1"/>
</dbReference>
<dbReference type="HAMAP" id="MF_00422">
    <property type="entry name" value="SecE"/>
    <property type="match status" value="1"/>
</dbReference>
<dbReference type="PANTHER" id="PTHR33910">
    <property type="entry name" value="PROTEIN TRANSLOCASE SUBUNIT SECE"/>
    <property type="match status" value="1"/>
</dbReference>
<keyword evidence="4 9" id="KW-0812">Transmembrane</keyword>
<dbReference type="InterPro" id="IPR038379">
    <property type="entry name" value="SecE_sf"/>
</dbReference>
<evidence type="ECO:0000256" key="9">
    <source>
        <dbReference type="HAMAP-Rule" id="MF_00422"/>
    </source>
</evidence>
<dbReference type="AlphaFoldDB" id="A0A3G1KX44"/>
<dbReference type="GO" id="GO:0006605">
    <property type="term" value="P:protein targeting"/>
    <property type="evidence" value="ECO:0007669"/>
    <property type="project" value="UniProtKB-UniRule"/>
</dbReference>
<dbReference type="OrthoDB" id="9799073at2"/>
<evidence type="ECO:0000256" key="1">
    <source>
        <dbReference type="ARBA" id="ARBA00004370"/>
    </source>
</evidence>
<comment type="function">
    <text evidence="9">Essential subunit of the Sec protein translocation channel SecYEG. Clamps together the 2 halves of SecY. May contact the channel plug during translocation.</text>
</comment>